<evidence type="ECO:0000313" key="5">
    <source>
        <dbReference type="Proteomes" id="UP001497453"/>
    </source>
</evidence>
<feature type="signal peptide" evidence="2">
    <location>
        <begin position="1"/>
        <end position="23"/>
    </location>
</feature>
<organism evidence="4 5">
    <name type="scientific">Somion occarium</name>
    <dbReference type="NCBI Taxonomy" id="3059160"/>
    <lineage>
        <taxon>Eukaryota</taxon>
        <taxon>Fungi</taxon>
        <taxon>Dikarya</taxon>
        <taxon>Basidiomycota</taxon>
        <taxon>Agaricomycotina</taxon>
        <taxon>Agaricomycetes</taxon>
        <taxon>Polyporales</taxon>
        <taxon>Cerrenaceae</taxon>
        <taxon>Somion</taxon>
    </lineage>
</organism>
<dbReference type="PANTHER" id="PTHR28154:SF1">
    <property type="entry name" value="CELL WALL SYNTHESIS PROTEIN KNH1-RELATED"/>
    <property type="match status" value="1"/>
</dbReference>
<evidence type="ECO:0000313" key="4">
    <source>
        <dbReference type="EMBL" id="CAL1710977.1"/>
    </source>
</evidence>
<keyword evidence="5" id="KW-1185">Reference proteome</keyword>
<dbReference type="Proteomes" id="UP001497453">
    <property type="component" value="Chromosome 6"/>
</dbReference>
<feature type="domain" description="Yeast cell wall synthesis Kre9/Knh1-like N-terminal" evidence="3">
    <location>
        <begin position="30"/>
        <end position="120"/>
    </location>
</feature>
<proteinExistence type="predicted"/>
<dbReference type="EMBL" id="OZ037949">
    <property type="protein sequence ID" value="CAL1710977.1"/>
    <property type="molecule type" value="Genomic_DNA"/>
</dbReference>
<feature type="chain" id="PRO_5045273492" description="Yeast cell wall synthesis Kre9/Knh1-like N-terminal domain-containing protein" evidence="2">
    <location>
        <begin position="24"/>
        <end position="243"/>
    </location>
</feature>
<accession>A0ABP1DUV9</accession>
<gene>
    <name evidence="4" type="ORF">GFSPODELE1_LOCUS8120</name>
</gene>
<evidence type="ECO:0000256" key="2">
    <source>
        <dbReference type="SAM" id="SignalP"/>
    </source>
</evidence>
<keyword evidence="1 2" id="KW-0732">Signal</keyword>
<reference evidence="5" key="1">
    <citation type="submission" date="2024-04" db="EMBL/GenBank/DDBJ databases">
        <authorList>
            <person name="Shaw F."/>
            <person name="Minotto A."/>
        </authorList>
    </citation>
    <scope>NUCLEOTIDE SEQUENCE [LARGE SCALE GENOMIC DNA]</scope>
</reference>
<name>A0ABP1DUV9_9APHY</name>
<dbReference type="PANTHER" id="PTHR28154">
    <property type="entry name" value="CELL WALL SYNTHESIS PROTEIN KNH1-RELATED"/>
    <property type="match status" value="1"/>
</dbReference>
<dbReference type="InterPro" id="IPR018466">
    <property type="entry name" value="Kre9/Knh1-like_N"/>
</dbReference>
<dbReference type="InterPro" id="IPR045328">
    <property type="entry name" value="Kre9/Knh1"/>
</dbReference>
<sequence length="243" mass="26472">MWRMSQYFSGLLILVAWAGSVAATLYGTAPIASTVWSADHTETITWVDDGRHPPMSKMGKMDIELYVGQNNHVVTLASHVDPGSESHKLKVSPKWGHNGSDYHVRFVFASETIYTADFTITDMDEPSSHKAKFVTRTSSSVPAGASLFTPIVTFVLPDTTVVSQLSPTYMTPRPTNTIPSSMYSSYSPVGVEGNTIIQVEAEPTGIVRSNDAAAAAGRMDIEKLKFRVVFILWPALIGLTMAL</sequence>
<evidence type="ECO:0000256" key="1">
    <source>
        <dbReference type="ARBA" id="ARBA00022729"/>
    </source>
</evidence>
<dbReference type="Pfam" id="PF10342">
    <property type="entry name" value="Kre9_KNH"/>
    <property type="match status" value="1"/>
</dbReference>
<evidence type="ECO:0000259" key="3">
    <source>
        <dbReference type="Pfam" id="PF10342"/>
    </source>
</evidence>
<protein>
    <recommendedName>
        <fullName evidence="3">Yeast cell wall synthesis Kre9/Knh1-like N-terminal domain-containing protein</fullName>
    </recommendedName>
</protein>